<dbReference type="InterPro" id="IPR029430">
    <property type="entry name" value="BBS2_N"/>
</dbReference>
<keyword evidence="4" id="KW-0969">Cilium</keyword>
<dbReference type="InterPro" id="IPR016616">
    <property type="entry name" value="Bardet-Biedl_syndrome_2_prot"/>
</dbReference>
<feature type="domain" description="BBS2 hairpin" evidence="12">
    <location>
        <begin position="595"/>
        <end position="692"/>
    </location>
</feature>
<keyword evidence="6" id="KW-0966">Cell projection</keyword>
<feature type="domain" description="BBS2 platform" evidence="10">
    <location>
        <begin position="493"/>
        <end position="583"/>
    </location>
</feature>
<dbReference type="InterPro" id="IPR055381">
    <property type="entry name" value="BBS2_CtH_dom"/>
</dbReference>
<feature type="domain" description="BBS2 GAE" evidence="8">
    <location>
        <begin position="403"/>
        <end position="489"/>
    </location>
</feature>
<evidence type="ECO:0000256" key="5">
    <source>
        <dbReference type="ARBA" id="ARBA00023212"/>
    </source>
</evidence>
<dbReference type="Pfam" id="PF23353">
    <property type="entry name" value="BBS2_hp"/>
    <property type="match status" value="1"/>
</dbReference>
<feature type="domain" description="Ciliary BBSome complex subunit 2 N-terminal" evidence="7">
    <location>
        <begin position="1"/>
        <end position="77"/>
    </location>
</feature>
<dbReference type="Pfam" id="PF14782">
    <property type="entry name" value="BBS2_GAE"/>
    <property type="match status" value="1"/>
</dbReference>
<dbReference type="PANTHER" id="PTHR32465:SF0">
    <property type="entry name" value="BARDET-BIEDL SYNDROME 2 PROTEIN"/>
    <property type="match status" value="1"/>
</dbReference>
<evidence type="ECO:0000256" key="2">
    <source>
        <dbReference type="ARBA" id="ARBA00004245"/>
    </source>
</evidence>
<dbReference type="Pfam" id="PF23351">
    <property type="entry name" value="BBS2_CtH"/>
    <property type="match status" value="1"/>
</dbReference>
<organism evidence="13 14">
    <name type="scientific">Durusdinium trenchii</name>
    <dbReference type="NCBI Taxonomy" id="1381693"/>
    <lineage>
        <taxon>Eukaryota</taxon>
        <taxon>Sar</taxon>
        <taxon>Alveolata</taxon>
        <taxon>Dinophyceae</taxon>
        <taxon>Suessiales</taxon>
        <taxon>Symbiodiniaceae</taxon>
        <taxon>Durusdinium</taxon>
    </lineage>
</organism>
<dbReference type="SUPFAM" id="SSF50978">
    <property type="entry name" value="WD40 repeat-like"/>
    <property type="match status" value="1"/>
</dbReference>
<accession>A0ABP0R0S5</accession>
<dbReference type="Pfam" id="PF23350">
    <property type="entry name" value="BBS2_pf"/>
    <property type="match status" value="1"/>
</dbReference>
<evidence type="ECO:0000259" key="9">
    <source>
        <dbReference type="Pfam" id="PF14783"/>
    </source>
</evidence>
<comment type="subcellular location">
    <subcellularLocation>
        <location evidence="1">Cell projection</location>
        <location evidence="1">Cilium</location>
    </subcellularLocation>
    <subcellularLocation>
        <location evidence="2">Cytoplasm</location>
        <location evidence="2">Cytoskeleton</location>
    </subcellularLocation>
</comment>
<keyword evidence="3" id="KW-0963">Cytoplasm</keyword>
<dbReference type="PIRSF" id="PIRSF013684">
    <property type="entry name" value="BBS2"/>
    <property type="match status" value="1"/>
</dbReference>
<dbReference type="InterPro" id="IPR029429">
    <property type="entry name" value="BBS2_Mid"/>
</dbReference>
<dbReference type="InterPro" id="IPR029333">
    <property type="entry name" value="BBS2_GAE_dom"/>
</dbReference>
<dbReference type="Pfam" id="PF14781">
    <property type="entry name" value="BBS2_N"/>
    <property type="match status" value="1"/>
</dbReference>
<evidence type="ECO:0000259" key="8">
    <source>
        <dbReference type="Pfam" id="PF14782"/>
    </source>
</evidence>
<evidence type="ECO:0000256" key="4">
    <source>
        <dbReference type="ARBA" id="ARBA00023069"/>
    </source>
</evidence>
<evidence type="ECO:0000259" key="11">
    <source>
        <dbReference type="Pfam" id="PF23351"/>
    </source>
</evidence>
<evidence type="ECO:0000256" key="3">
    <source>
        <dbReference type="ARBA" id="ARBA00022490"/>
    </source>
</evidence>
<feature type="non-terminal residue" evidence="13">
    <location>
        <position position="1"/>
    </location>
</feature>
<name>A0ABP0R0S5_9DINO</name>
<evidence type="ECO:0000313" key="14">
    <source>
        <dbReference type="Proteomes" id="UP001642464"/>
    </source>
</evidence>
<gene>
    <name evidence="13" type="ORF">SCF082_LOCUS44260</name>
</gene>
<dbReference type="Pfam" id="PF14783">
    <property type="entry name" value="BBS2_Mid"/>
    <property type="match status" value="1"/>
</dbReference>
<evidence type="ECO:0000256" key="6">
    <source>
        <dbReference type="ARBA" id="ARBA00023273"/>
    </source>
</evidence>
<feature type="domain" description="Ciliary BBSome complex subunit 2 middle region" evidence="9">
    <location>
        <begin position="116"/>
        <end position="223"/>
    </location>
</feature>
<evidence type="ECO:0000256" key="1">
    <source>
        <dbReference type="ARBA" id="ARBA00004138"/>
    </source>
</evidence>
<dbReference type="InterPro" id="IPR036322">
    <property type="entry name" value="WD40_repeat_dom_sf"/>
</dbReference>
<evidence type="ECO:0000313" key="13">
    <source>
        <dbReference type="EMBL" id="CAK9094142.1"/>
    </source>
</evidence>
<dbReference type="PANTHER" id="PTHR32465">
    <property type="entry name" value="BARDET-BIEDL SYNDROME 2 PROTEIN"/>
    <property type="match status" value="1"/>
</dbReference>
<keyword evidence="14" id="KW-1185">Reference proteome</keyword>
<protein>
    <submittedName>
        <fullName evidence="13">Bardet-Biedl syndrome 2 protein homolog</fullName>
    </submittedName>
</protein>
<sequence length="730" mass="81275">VLIHCPHNRVENPQNEVMFLNINRKITSVVTGMLNPALQRDVLMVGTQTSLMVYDVEENADLFFKEVHDGVNVIAFGHLPAIEQPVCVVGGNCSVQAFDAEGSELYWTVTGDNVSSLAFCDVDDDGHPELLVGTEDFEIRALKSEEVLKEITETDVVIRIEPLHKCRFAYALMHGTVGVYDKLSRAWRVKSKNRVNCIDCFDLDNDGVPELIAGWENGKVEVRNEKSGEVMCKDYFQAPVAALVHADYRLDGRETLMCLTSEGDVRGWLPSSWKLSGWLARYSGWLAACSGCENDNWRDLQAQKAKLTQERRSARWSSDVAEHRTMFAPTPSTRPCRVPWVVPVGASNGPVLAAFGVKAIGSPSRPELASFKEQLKQYKSDGKETGQGVIPTDTKLNASLKANKAHGTVELHLMTTNYSVIRAVVIFAEHLFDGEACMLHPLPPSNNVIVQISPAKDVQTTMSIKAMTGVTVSSVQYHVFELNYVMPKFAMYHQVDEAPVPSGTVNFVVQDRVRSWLQRSFISIPEQMPAPSGANVLEVNFISLRTNEPLCITVSKEQAGLMTIRTDDMETAGEMVQDLCNFLQVTELESTANFPAEMEKFQQVLTRVDEYNAVRMKLTAEMADSANLVKALIVKAEDYRMLSDMQHLKKAFSSLQQTNSDLIAEYNKRANNHQQLLAQLKEVNMMIQKAAKLRMGHAKSRVVAACRQAIKQNNIMGLFQIIRTGHDASG</sequence>
<dbReference type="Proteomes" id="UP001642464">
    <property type="component" value="Unassembled WGS sequence"/>
</dbReference>
<dbReference type="InterPro" id="IPR055380">
    <property type="entry name" value="BBS2_hp_dom"/>
</dbReference>
<reference evidence="13 14" key="1">
    <citation type="submission" date="2024-02" db="EMBL/GenBank/DDBJ databases">
        <authorList>
            <person name="Chen Y."/>
            <person name="Shah S."/>
            <person name="Dougan E. K."/>
            <person name="Thang M."/>
            <person name="Chan C."/>
        </authorList>
    </citation>
    <scope>NUCLEOTIDE SEQUENCE [LARGE SCALE GENOMIC DNA]</scope>
</reference>
<proteinExistence type="predicted"/>
<keyword evidence="5" id="KW-0206">Cytoskeleton</keyword>
<feature type="domain" description="BBS2 C-terminal helix bundle" evidence="11">
    <location>
        <begin position="698"/>
        <end position="723"/>
    </location>
</feature>
<dbReference type="InterPro" id="IPR055379">
    <property type="entry name" value="BBS2_pf_dom"/>
</dbReference>
<dbReference type="EMBL" id="CAXAMM010040573">
    <property type="protein sequence ID" value="CAK9094142.1"/>
    <property type="molecule type" value="Genomic_DNA"/>
</dbReference>
<comment type="caution">
    <text evidence="13">The sequence shown here is derived from an EMBL/GenBank/DDBJ whole genome shotgun (WGS) entry which is preliminary data.</text>
</comment>
<evidence type="ECO:0000259" key="12">
    <source>
        <dbReference type="Pfam" id="PF23353"/>
    </source>
</evidence>
<evidence type="ECO:0000259" key="10">
    <source>
        <dbReference type="Pfam" id="PF23350"/>
    </source>
</evidence>
<evidence type="ECO:0000259" key="7">
    <source>
        <dbReference type="Pfam" id="PF14781"/>
    </source>
</evidence>